<dbReference type="STRING" id="1968527.B5M47_01070"/>
<dbReference type="SUPFAM" id="SSF54106">
    <property type="entry name" value="LysM domain"/>
    <property type="match status" value="2"/>
</dbReference>
<dbReference type="InterPro" id="IPR036779">
    <property type="entry name" value="LysM_dom_sf"/>
</dbReference>
<dbReference type="Pfam" id="PF01476">
    <property type="entry name" value="LysM"/>
    <property type="match status" value="3"/>
</dbReference>
<gene>
    <name evidence="3" type="ORF">B5M47_01070</name>
</gene>
<feature type="domain" description="LysM" evidence="2">
    <location>
        <begin position="213"/>
        <end position="271"/>
    </location>
</feature>
<dbReference type="SMART" id="SM00257">
    <property type="entry name" value="LysM"/>
    <property type="match status" value="3"/>
</dbReference>
<evidence type="ECO:0000313" key="3">
    <source>
        <dbReference type="EMBL" id="OQX51288.1"/>
    </source>
</evidence>
<dbReference type="Proteomes" id="UP000192520">
    <property type="component" value="Unassembled WGS sequence"/>
</dbReference>
<evidence type="ECO:0000259" key="2">
    <source>
        <dbReference type="PROSITE" id="PS51782"/>
    </source>
</evidence>
<organism evidence="3 4">
    <name type="scientific">candidate division CPR3 bacterium 4484_211</name>
    <dbReference type="NCBI Taxonomy" id="1968527"/>
    <lineage>
        <taxon>Bacteria</taxon>
        <taxon>Bacteria division CPR3</taxon>
    </lineage>
</organism>
<protein>
    <recommendedName>
        <fullName evidence="2">LysM domain-containing protein</fullName>
    </recommendedName>
</protein>
<keyword evidence="1" id="KW-0812">Transmembrane</keyword>
<keyword evidence="1" id="KW-1133">Transmembrane helix</keyword>
<dbReference type="CDD" id="cd00118">
    <property type="entry name" value="LysM"/>
    <property type="match status" value="3"/>
</dbReference>
<dbReference type="PROSITE" id="PS51782">
    <property type="entry name" value="LYSM"/>
    <property type="match status" value="3"/>
</dbReference>
<name>A0A1W9NYU4_UNCC3</name>
<evidence type="ECO:0000313" key="4">
    <source>
        <dbReference type="Proteomes" id="UP000192520"/>
    </source>
</evidence>
<proteinExistence type="predicted"/>
<keyword evidence="1" id="KW-0472">Membrane</keyword>
<feature type="domain" description="LysM" evidence="2">
    <location>
        <begin position="75"/>
        <end position="123"/>
    </location>
</feature>
<dbReference type="Gene3D" id="3.10.350.10">
    <property type="entry name" value="LysM domain"/>
    <property type="match status" value="3"/>
</dbReference>
<comment type="caution">
    <text evidence="3">The sequence shown here is derived from an EMBL/GenBank/DDBJ whole genome shotgun (WGS) entry which is preliminary data.</text>
</comment>
<sequence>MIYLAETKISDLDTKEKILQSRESQLTTVIIGILLVVAGFLVYSHFQSPASLSTEETAPTPVPVEQVKGETDTRKRYQVKEGDTLWSIAQEVYGDGFRWRKIAEANNIPLERPYVEEGQELVIPGPGEELAEETKDLIYTVQKGDSLWKIAEEKLGSGFRWKDLARVNNIPLENPLIDVGQSLIVSGFGGPEEGDVLSALSTEPANGGMKTTETYTVKRGDTLWGLAEKFYGNGGDWVKIFDSPENDLSMYSPLSGGSAYPLIHAGNVLVIP</sequence>
<dbReference type="InterPro" id="IPR018392">
    <property type="entry name" value="LysM"/>
</dbReference>
<dbReference type="PANTHER" id="PTHR34700">
    <property type="entry name" value="POTASSIUM BINDING PROTEIN KBP"/>
    <property type="match status" value="1"/>
</dbReference>
<reference evidence="4" key="1">
    <citation type="submission" date="2017-03" db="EMBL/GenBank/DDBJ databases">
        <title>Novel pathways for hydrocarbon cycling and metabolic interdependencies in hydrothermal sediment communities.</title>
        <authorList>
            <person name="Dombrowski N."/>
            <person name="Seitz K."/>
            <person name="Teske A."/>
            <person name="Baker B."/>
        </authorList>
    </citation>
    <scope>NUCLEOTIDE SEQUENCE [LARGE SCALE GENOMIC DNA]</scope>
</reference>
<accession>A0A1W9NYU4</accession>
<dbReference type="AlphaFoldDB" id="A0A1W9NYU4"/>
<dbReference type="PANTHER" id="PTHR34700:SF4">
    <property type="entry name" value="PHAGE-LIKE ELEMENT PBSX PROTEIN XKDP"/>
    <property type="match status" value="1"/>
</dbReference>
<feature type="domain" description="LysM" evidence="2">
    <location>
        <begin position="137"/>
        <end position="185"/>
    </location>
</feature>
<evidence type="ECO:0000256" key="1">
    <source>
        <dbReference type="SAM" id="Phobius"/>
    </source>
</evidence>
<dbReference type="InterPro" id="IPR052196">
    <property type="entry name" value="Bact_Kbp"/>
</dbReference>
<feature type="transmembrane region" description="Helical" evidence="1">
    <location>
        <begin position="26"/>
        <end position="46"/>
    </location>
</feature>
<dbReference type="EMBL" id="MZGJ01000005">
    <property type="protein sequence ID" value="OQX51288.1"/>
    <property type="molecule type" value="Genomic_DNA"/>
</dbReference>